<dbReference type="Proteomes" id="UP001055108">
    <property type="component" value="Unassembled WGS sequence"/>
</dbReference>
<evidence type="ECO:0000256" key="3">
    <source>
        <dbReference type="ARBA" id="ARBA00022801"/>
    </source>
</evidence>
<reference evidence="6" key="2">
    <citation type="submission" date="2021-08" db="EMBL/GenBank/DDBJ databases">
        <authorList>
            <person name="Tani A."/>
            <person name="Ola A."/>
            <person name="Ogura Y."/>
            <person name="Katsura K."/>
            <person name="Hayashi T."/>
        </authorList>
    </citation>
    <scope>NUCLEOTIDE SEQUENCE</scope>
    <source>
        <strain evidence="6">NBRC 103626</strain>
    </source>
</reference>
<dbReference type="RefSeq" id="WP_238300458.1">
    <property type="nucleotide sequence ID" value="NZ_BPQM01000002.1"/>
</dbReference>
<accession>A0AA37M940</accession>
<dbReference type="Gene3D" id="3.90.1720.10">
    <property type="entry name" value="endopeptidase domain like (from Nostoc punctiforme)"/>
    <property type="match status" value="1"/>
</dbReference>
<name>A0AA37M940_9HYPH</name>
<dbReference type="InterPro" id="IPR038765">
    <property type="entry name" value="Papain-like_cys_pep_sf"/>
</dbReference>
<evidence type="ECO:0000259" key="5">
    <source>
        <dbReference type="PROSITE" id="PS51935"/>
    </source>
</evidence>
<keyword evidence="2" id="KW-0645">Protease</keyword>
<dbReference type="InterPro" id="IPR011929">
    <property type="entry name" value="Phage_pept_NlpC/P60"/>
</dbReference>
<dbReference type="InterPro" id="IPR000064">
    <property type="entry name" value="NLP_P60_dom"/>
</dbReference>
<dbReference type="Pfam" id="PF00877">
    <property type="entry name" value="NLPC_P60"/>
    <property type="match status" value="1"/>
</dbReference>
<comment type="caution">
    <text evidence="6">The sequence shown here is derived from an EMBL/GenBank/DDBJ whole genome shotgun (WGS) entry which is preliminary data.</text>
</comment>
<sequence length="162" mass="17382">MSPTIAGAEIAGADVAAEARLWLGTPYRHQAALRGVGCDCLGLVRGVWQGMLGPEPEAPPPYSGTWAESTPVGGEPLLEAAARHLVPVPGPLADYRAAPGDVLLFRFRAHLPARHCAIATGPDRMIHAHDRARVAEVALTPWWRRHLAGVFRFPARRGLTPP</sequence>
<dbReference type="SUPFAM" id="SSF54001">
    <property type="entry name" value="Cysteine proteinases"/>
    <property type="match status" value="1"/>
</dbReference>
<organism evidence="6 7">
    <name type="scientific">Methylobacterium gregans</name>
    <dbReference type="NCBI Taxonomy" id="374424"/>
    <lineage>
        <taxon>Bacteria</taxon>
        <taxon>Pseudomonadati</taxon>
        <taxon>Pseudomonadota</taxon>
        <taxon>Alphaproteobacteria</taxon>
        <taxon>Hyphomicrobiales</taxon>
        <taxon>Methylobacteriaceae</taxon>
        <taxon>Methylobacterium</taxon>
    </lineage>
</organism>
<evidence type="ECO:0000313" key="7">
    <source>
        <dbReference type="Proteomes" id="UP001055108"/>
    </source>
</evidence>
<comment type="similarity">
    <text evidence="1">Belongs to the peptidase C40 family.</text>
</comment>
<evidence type="ECO:0000256" key="2">
    <source>
        <dbReference type="ARBA" id="ARBA00022670"/>
    </source>
</evidence>
<keyword evidence="7" id="KW-1185">Reference proteome</keyword>
<gene>
    <name evidence="6" type="ORF">NBEOAGPD_0122</name>
</gene>
<dbReference type="EMBL" id="BPQM01000002">
    <property type="protein sequence ID" value="GJD76921.1"/>
    <property type="molecule type" value="Genomic_DNA"/>
</dbReference>
<evidence type="ECO:0000256" key="1">
    <source>
        <dbReference type="ARBA" id="ARBA00007074"/>
    </source>
</evidence>
<dbReference type="PROSITE" id="PS51935">
    <property type="entry name" value="NLPC_P60"/>
    <property type="match status" value="1"/>
</dbReference>
<evidence type="ECO:0000313" key="6">
    <source>
        <dbReference type="EMBL" id="GJD76921.1"/>
    </source>
</evidence>
<feature type="domain" description="NlpC/P60" evidence="5">
    <location>
        <begin position="9"/>
        <end position="154"/>
    </location>
</feature>
<reference evidence="6" key="1">
    <citation type="journal article" date="2016" name="Front. Microbiol.">
        <title>Genome Sequence of the Piezophilic, Mesophilic Sulfate-Reducing Bacterium Desulfovibrio indicus J2T.</title>
        <authorList>
            <person name="Cao J."/>
            <person name="Maignien L."/>
            <person name="Shao Z."/>
            <person name="Alain K."/>
            <person name="Jebbar M."/>
        </authorList>
    </citation>
    <scope>NUCLEOTIDE SEQUENCE</scope>
    <source>
        <strain evidence="6">NBRC 103626</strain>
    </source>
</reference>
<evidence type="ECO:0000256" key="4">
    <source>
        <dbReference type="ARBA" id="ARBA00022807"/>
    </source>
</evidence>
<dbReference type="GO" id="GO:0006508">
    <property type="term" value="P:proteolysis"/>
    <property type="evidence" value="ECO:0007669"/>
    <property type="project" value="UniProtKB-KW"/>
</dbReference>
<dbReference type="GO" id="GO:0008234">
    <property type="term" value="F:cysteine-type peptidase activity"/>
    <property type="evidence" value="ECO:0007669"/>
    <property type="project" value="UniProtKB-KW"/>
</dbReference>
<keyword evidence="3" id="KW-0378">Hydrolase</keyword>
<proteinExistence type="inferred from homology"/>
<dbReference type="NCBIfam" id="TIGR02219">
    <property type="entry name" value="phage_NlpC_fam"/>
    <property type="match status" value="1"/>
</dbReference>
<keyword evidence="4" id="KW-0788">Thiol protease</keyword>
<protein>
    <recommendedName>
        <fullName evidence="5">NlpC/P60 domain-containing protein</fullName>
    </recommendedName>
</protein>
<dbReference type="AlphaFoldDB" id="A0AA37M940"/>